<sequence length="147" mass="16851">MLMNASTYQIQSGSWTELEHHAKLIRSEVFIQEQNIAEHDEWDVQDAVSLHFIVYDQNQPIATARLLENNSIGRVAVLKPYRGKGIGQLLMQQIIQIAKDQKRSQLKLSAQVYATKFYENLGFQLSGEEYLDCGIPHIDMSMNILEN</sequence>
<dbReference type="AlphaFoldDB" id="A0A3G2T689"/>
<dbReference type="InterPro" id="IPR039143">
    <property type="entry name" value="GNPNAT1-like"/>
</dbReference>
<evidence type="ECO:0000259" key="1">
    <source>
        <dbReference type="PROSITE" id="PS51186"/>
    </source>
</evidence>
<gene>
    <name evidence="2" type="ORF">CDG68_18480</name>
</gene>
<accession>A0A3G2T689</accession>
<name>A0A3G2T689_9GAMM</name>
<proteinExistence type="predicted"/>
<dbReference type="PANTHER" id="PTHR13355">
    <property type="entry name" value="GLUCOSAMINE 6-PHOSPHATE N-ACETYLTRANSFERASE"/>
    <property type="match status" value="1"/>
</dbReference>
<dbReference type="PROSITE" id="PS51186">
    <property type="entry name" value="GNAT"/>
    <property type="match status" value="1"/>
</dbReference>
<dbReference type="GO" id="GO:0004343">
    <property type="term" value="F:glucosamine 6-phosphate N-acetyltransferase activity"/>
    <property type="evidence" value="ECO:0007669"/>
    <property type="project" value="TreeGrafter"/>
</dbReference>
<protein>
    <submittedName>
        <fullName evidence="2">GNAT family N-acetyltransferase</fullName>
    </submittedName>
</protein>
<dbReference type="CDD" id="cd04301">
    <property type="entry name" value="NAT_SF"/>
    <property type="match status" value="1"/>
</dbReference>
<evidence type="ECO:0000313" key="2">
    <source>
        <dbReference type="EMBL" id="AYO55515.1"/>
    </source>
</evidence>
<dbReference type="InterPro" id="IPR000182">
    <property type="entry name" value="GNAT_dom"/>
</dbReference>
<dbReference type="InterPro" id="IPR016181">
    <property type="entry name" value="Acyl_CoA_acyltransferase"/>
</dbReference>
<dbReference type="RefSeq" id="WP_087554332.1">
    <property type="nucleotide sequence ID" value="NZ_CP033133.1"/>
</dbReference>
<dbReference type="Proteomes" id="UP000279962">
    <property type="component" value="Chromosome"/>
</dbReference>
<organism evidence="2 3">
    <name type="scientific">Acinetobacter wuhouensis</name>
    <dbReference type="NCBI Taxonomy" id="1879050"/>
    <lineage>
        <taxon>Bacteria</taxon>
        <taxon>Pseudomonadati</taxon>
        <taxon>Pseudomonadota</taxon>
        <taxon>Gammaproteobacteria</taxon>
        <taxon>Moraxellales</taxon>
        <taxon>Moraxellaceae</taxon>
        <taxon>Acinetobacter</taxon>
    </lineage>
</organism>
<reference evidence="2 3" key="1">
    <citation type="submission" date="2018-10" db="EMBL/GenBank/DDBJ databases">
        <title>The complete genome of Acinetobacter wuhouensis strain WCHAW010062.</title>
        <authorList>
            <person name="Hu Y."/>
            <person name="Long H."/>
            <person name="Feng Y."/>
            <person name="Zong Z."/>
        </authorList>
    </citation>
    <scope>NUCLEOTIDE SEQUENCE [LARGE SCALE GENOMIC DNA]</scope>
    <source>
        <strain evidence="2 3">WCHAW010062</strain>
    </source>
</reference>
<keyword evidence="2" id="KW-0808">Transferase</keyword>
<feature type="domain" description="N-acetyltransferase" evidence="1">
    <location>
        <begin position="8"/>
        <end position="145"/>
    </location>
</feature>
<evidence type="ECO:0000313" key="3">
    <source>
        <dbReference type="Proteomes" id="UP000279962"/>
    </source>
</evidence>
<dbReference type="Gene3D" id="3.40.630.30">
    <property type="match status" value="1"/>
</dbReference>
<dbReference type="SUPFAM" id="SSF55729">
    <property type="entry name" value="Acyl-CoA N-acyltransferases (Nat)"/>
    <property type="match status" value="1"/>
</dbReference>
<dbReference type="Pfam" id="PF13673">
    <property type="entry name" value="Acetyltransf_10"/>
    <property type="match status" value="1"/>
</dbReference>
<dbReference type="PANTHER" id="PTHR13355:SF11">
    <property type="entry name" value="GLUCOSAMINE 6-PHOSPHATE N-ACETYLTRANSFERASE"/>
    <property type="match status" value="1"/>
</dbReference>
<dbReference type="EMBL" id="CP033133">
    <property type="protein sequence ID" value="AYO55515.1"/>
    <property type="molecule type" value="Genomic_DNA"/>
</dbReference>